<feature type="non-terminal residue" evidence="1">
    <location>
        <position position="1"/>
    </location>
</feature>
<proteinExistence type="predicted"/>
<gene>
    <name evidence="1" type="ORF">S12H4_60269</name>
</gene>
<dbReference type="EMBL" id="BARW01039621">
    <property type="protein sequence ID" value="GAJ21645.1"/>
    <property type="molecule type" value="Genomic_DNA"/>
</dbReference>
<comment type="caution">
    <text evidence="1">The sequence shown here is derived from an EMBL/GenBank/DDBJ whole genome shotgun (WGS) entry which is preliminary data.</text>
</comment>
<organism evidence="1">
    <name type="scientific">marine sediment metagenome</name>
    <dbReference type="NCBI Taxonomy" id="412755"/>
    <lineage>
        <taxon>unclassified sequences</taxon>
        <taxon>metagenomes</taxon>
        <taxon>ecological metagenomes</taxon>
    </lineage>
</organism>
<reference evidence="1" key="1">
    <citation type="journal article" date="2014" name="Front. Microbiol.">
        <title>High frequency of phylogenetically diverse reductive dehalogenase-homologous genes in deep subseafloor sedimentary metagenomes.</title>
        <authorList>
            <person name="Kawai M."/>
            <person name="Futagami T."/>
            <person name="Toyoda A."/>
            <person name="Takaki Y."/>
            <person name="Nishi S."/>
            <person name="Hori S."/>
            <person name="Arai W."/>
            <person name="Tsubouchi T."/>
            <person name="Morono Y."/>
            <person name="Uchiyama I."/>
            <person name="Ito T."/>
            <person name="Fujiyama A."/>
            <person name="Inagaki F."/>
            <person name="Takami H."/>
        </authorList>
    </citation>
    <scope>NUCLEOTIDE SEQUENCE</scope>
    <source>
        <strain evidence="1">Expedition CK06-06</strain>
    </source>
</reference>
<protein>
    <submittedName>
        <fullName evidence="1">Uncharacterized protein</fullName>
    </submittedName>
</protein>
<dbReference type="AlphaFoldDB" id="X1W1B1"/>
<evidence type="ECO:0000313" key="1">
    <source>
        <dbReference type="EMBL" id="GAJ21645.1"/>
    </source>
</evidence>
<sequence>CWNSPFPDAYFNGLSQNIPYNEFSFFTYQAAIEAELARPPKVSRVYQPVYTP</sequence>
<name>X1W1B1_9ZZZZ</name>
<accession>X1W1B1</accession>